<name>A0A2K0XM20_9BACT</name>
<evidence type="ECO:0000313" key="2">
    <source>
        <dbReference type="Proteomes" id="UP000236634"/>
    </source>
</evidence>
<evidence type="ECO:0000313" key="1">
    <source>
        <dbReference type="EMBL" id="PNP95576.1"/>
    </source>
</evidence>
<organism evidence="1 2">
    <name type="scientific">Hoylesella timonensis</name>
    <dbReference type="NCBI Taxonomy" id="386414"/>
    <lineage>
        <taxon>Bacteria</taxon>
        <taxon>Pseudomonadati</taxon>
        <taxon>Bacteroidota</taxon>
        <taxon>Bacteroidia</taxon>
        <taxon>Bacteroidales</taxon>
        <taxon>Prevotellaceae</taxon>
        <taxon>Hoylesella</taxon>
    </lineage>
</organism>
<dbReference type="AlphaFoldDB" id="A0A2K0XM20"/>
<sequence length="242" mass="27401">MEKLRLIFVLAMLLASLNIRAGWRVVIDKKTTAAVMSNAASQKLIEDRHNGRLDSINTKQEKLMKYTATMASIKELYQLSMQNITGFGEESRYYGEIVSLTASIFKDVPIVLKQLGKSPGKNHVVCLNEMTNLVSETQGLVHDFVDIVNNGKVRNPLDTAKDDGKDDGYNLLNRYERLTMANKIYNRLLEIHYKLEVMVMMCQFDNNWGDVLMAIDVESWAAYITAQNSVDGLIDNWNGLDV</sequence>
<evidence type="ECO:0008006" key="3">
    <source>
        <dbReference type="Google" id="ProtNLM"/>
    </source>
</evidence>
<gene>
    <name evidence="1" type="ORF">BFS16_04225</name>
</gene>
<dbReference type="Proteomes" id="UP000236634">
    <property type="component" value="Unassembled WGS sequence"/>
</dbReference>
<protein>
    <recommendedName>
        <fullName evidence="3">DUF4141 domain-containing protein</fullName>
    </recommendedName>
</protein>
<accession>A0A2K0XM20</accession>
<comment type="caution">
    <text evidence="1">The sequence shown here is derived from an EMBL/GenBank/DDBJ whole genome shotgun (WGS) entry which is preliminary data.</text>
</comment>
<proteinExistence type="predicted"/>
<dbReference type="EMBL" id="NBAX01000003">
    <property type="protein sequence ID" value="PNP95576.1"/>
    <property type="molecule type" value="Genomic_DNA"/>
</dbReference>
<dbReference type="RefSeq" id="WP_103002901.1">
    <property type="nucleotide sequence ID" value="NZ_NBAX01000003.1"/>
</dbReference>
<reference evidence="1 2" key="1">
    <citation type="submission" date="2017-03" db="EMBL/GenBank/DDBJ databases">
        <authorList>
            <person name="Afonso C.L."/>
            <person name="Miller P.J."/>
            <person name="Scott M.A."/>
            <person name="Spackman E."/>
            <person name="Goraichik I."/>
            <person name="Dimitrov K.M."/>
            <person name="Suarez D.L."/>
            <person name="Swayne D.E."/>
        </authorList>
    </citation>
    <scope>NUCLEOTIDE SEQUENCE [LARGE SCALE GENOMIC DNA]</scope>
    <source>
        <strain evidence="1 2">DNF00076</strain>
    </source>
</reference>